<dbReference type="Pfam" id="PF00158">
    <property type="entry name" value="Sigma54_activat"/>
    <property type="match status" value="1"/>
</dbReference>
<dbReference type="InterPro" id="IPR009057">
    <property type="entry name" value="Homeodomain-like_sf"/>
</dbReference>
<dbReference type="RefSeq" id="WP_014296804.1">
    <property type="nucleotide sequence ID" value="NC_016751.1"/>
</dbReference>
<dbReference type="InterPro" id="IPR011006">
    <property type="entry name" value="CheY-like_superfamily"/>
</dbReference>
<dbReference type="InterPro" id="IPR002197">
    <property type="entry name" value="HTH_Fis"/>
</dbReference>
<dbReference type="KEGG" id="mpz:Marpi_1330"/>
<feature type="modified residue" description="4-aspartylphosphate" evidence="6">
    <location>
        <position position="52"/>
    </location>
</feature>
<dbReference type="Pfam" id="PF02954">
    <property type="entry name" value="HTH_8"/>
    <property type="match status" value="1"/>
</dbReference>
<evidence type="ECO:0000256" key="2">
    <source>
        <dbReference type="ARBA" id="ARBA00022840"/>
    </source>
</evidence>
<dbReference type="PROSITE" id="PS50110">
    <property type="entry name" value="RESPONSE_REGULATORY"/>
    <property type="match status" value="1"/>
</dbReference>
<evidence type="ECO:0000313" key="9">
    <source>
        <dbReference type="EMBL" id="AEX85733.1"/>
    </source>
</evidence>
<dbReference type="Gene3D" id="1.10.10.60">
    <property type="entry name" value="Homeodomain-like"/>
    <property type="match status" value="1"/>
</dbReference>
<dbReference type="SUPFAM" id="SSF52540">
    <property type="entry name" value="P-loop containing nucleoside triphosphate hydrolases"/>
    <property type="match status" value="1"/>
</dbReference>
<feature type="domain" description="Sigma-54 factor interaction" evidence="7">
    <location>
        <begin position="137"/>
        <end position="364"/>
    </location>
</feature>
<dbReference type="InterPro" id="IPR025662">
    <property type="entry name" value="Sigma_54_int_dom_ATP-bd_1"/>
</dbReference>
<name>H2J3B7_MARPK</name>
<dbReference type="PRINTS" id="PR01590">
    <property type="entry name" value="HTHFIS"/>
</dbReference>
<dbReference type="SUPFAM" id="SSF52172">
    <property type="entry name" value="CheY-like"/>
    <property type="match status" value="1"/>
</dbReference>
<dbReference type="InterPro" id="IPR058031">
    <property type="entry name" value="AAA_lid_NorR"/>
</dbReference>
<dbReference type="Gene3D" id="3.40.50.300">
    <property type="entry name" value="P-loop containing nucleotide triphosphate hydrolases"/>
    <property type="match status" value="1"/>
</dbReference>
<dbReference type="HOGENOM" id="CLU_000445_0_6_0"/>
<evidence type="ECO:0000256" key="4">
    <source>
        <dbReference type="ARBA" id="ARBA00023125"/>
    </source>
</evidence>
<dbReference type="GO" id="GO:0000160">
    <property type="term" value="P:phosphorelay signal transduction system"/>
    <property type="evidence" value="ECO:0007669"/>
    <property type="project" value="InterPro"/>
</dbReference>
<dbReference type="SMART" id="SM00382">
    <property type="entry name" value="AAA"/>
    <property type="match status" value="1"/>
</dbReference>
<sequence>MPEVLIIEDDKVLNETMCDFLKNFKYNIFCAYTGSEGLNIAKEKLPDVVILDLRLPDTNGMEIIEELKKYVEEIIIITAHGDISDAVKATKLGVYNFLEKPVDLKLLLSELNRAFETVNLKKEIKKLKEQLQKSGLLIGKSKFIERLKEKIGMIAEKNIPVLITGESGTGKEVIARAIHEASNRKNFVAVNCGAIPQELFESELFGYEKGAFTGAEKGKPGKFEIADGGTLFLDEIGELPKNMQVKLLRVLETKEVERIGSTTPKKVDVRIIAATNRDLKTLVNEGQFREDLYFRLSVFNIEAKPLRERIEDIPLLVNYFVDMANEEFGTNIKGVNPDVIEIFQKYYWPGNIRELKNVIYSMIAIATEDILNKSLLPEKLLESFVDEKIELPLGLTIEEVEKRYTLKTLNWVNNNKSRAAKILGITKMTLFSKLKKWDIQ</sequence>
<dbReference type="SUPFAM" id="SSF46689">
    <property type="entry name" value="Homeodomain-like"/>
    <property type="match status" value="1"/>
</dbReference>
<keyword evidence="5" id="KW-0804">Transcription</keyword>
<dbReference type="eggNOG" id="COG2204">
    <property type="taxonomic scope" value="Bacteria"/>
</dbReference>
<dbReference type="GO" id="GO:0043565">
    <property type="term" value="F:sequence-specific DNA binding"/>
    <property type="evidence" value="ECO:0007669"/>
    <property type="project" value="InterPro"/>
</dbReference>
<evidence type="ECO:0000313" key="10">
    <source>
        <dbReference type="Proteomes" id="UP000007161"/>
    </source>
</evidence>
<dbReference type="Pfam" id="PF00072">
    <property type="entry name" value="Response_reg"/>
    <property type="match status" value="1"/>
</dbReference>
<dbReference type="Gene3D" id="3.40.50.2300">
    <property type="match status" value="1"/>
</dbReference>
<dbReference type="EMBL" id="CP003257">
    <property type="protein sequence ID" value="AEX85733.1"/>
    <property type="molecule type" value="Genomic_DNA"/>
</dbReference>
<reference evidence="9 10" key="1">
    <citation type="journal article" date="2012" name="J. Bacteriol.">
        <title>Complete Genome Sequence of the Thermophilic, Piezophilic, Heterotrophic Bacterium Marinitoga piezophila KA3.</title>
        <authorList>
            <person name="Lucas S."/>
            <person name="Han J."/>
            <person name="Lapidus A."/>
            <person name="Cheng J.F."/>
            <person name="Goodwin L.A."/>
            <person name="Pitluck S."/>
            <person name="Peters L."/>
            <person name="Mikhailova N."/>
            <person name="Teshima H."/>
            <person name="Detter J.C."/>
            <person name="Han C."/>
            <person name="Tapia R."/>
            <person name="Land M."/>
            <person name="Hauser L."/>
            <person name="Kyrpides N.C."/>
            <person name="Ivanova N."/>
            <person name="Pagani I."/>
            <person name="Vannier P."/>
            <person name="Oger P."/>
            <person name="Bartlett D.H."/>
            <person name="Noll K.M."/>
            <person name="Woyke T."/>
            <person name="Jebbar M."/>
        </authorList>
    </citation>
    <scope>NUCLEOTIDE SEQUENCE [LARGE SCALE GENOMIC DNA]</scope>
    <source>
        <strain evidence="10">DSM 14283 / JCM 11233 / KA3</strain>
    </source>
</reference>
<dbReference type="InterPro" id="IPR027417">
    <property type="entry name" value="P-loop_NTPase"/>
</dbReference>
<keyword evidence="4 9" id="KW-0238">DNA-binding</keyword>
<organism evidence="9 10">
    <name type="scientific">Marinitoga piezophila (strain DSM 14283 / JCM 11233 / KA3)</name>
    <dbReference type="NCBI Taxonomy" id="443254"/>
    <lineage>
        <taxon>Bacteria</taxon>
        <taxon>Thermotogati</taxon>
        <taxon>Thermotogota</taxon>
        <taxon>Thermotogae</taxon>
        <taxon>Petrotogales</taxon>
        <taxon>Petrotogaceae</taxon>
        <taxon>Marinitoga</taxon>
    </lineage>
</organism>
<dbReference type="InterPro" id="IPR002078">
    <property type="entry name" value="Sigma_54_int"/>
</dbReference>
<keyword evidence="1" id="KW-0547">Nucleotide-binding</keyword>
<keyword evidence="10" id="KW-1185">Reference proteome</keyword>
<dbReference type="FunFam" id="3.40.50.300:FF:000006">
    <property type="entry name" value="DNA-binding transcriptional regulator NtrC"/>
    <property type="match status" value="1"/>
</dbReference>
<keyword evidence="6" id="KW-0597">Phosphoprotein</keyword>
<evidence type="ECO:0000259" key="7">
    <source>
        <dbReference type="PROSITE" id="PS50045"/>
    </source>
</evidence>
<dbReference type="InterPro" id="IPR003593">
    <property type="entry name" value="AAA+_ATPase"/>
</dbReference>
<dbReference type="AlphaFoldDB" id="H2J3B7"/>
<dbReference type="InterPro" id="IPR001789">
    <property type="entry name" value="Sig_transdc_resp-reg_receiver"/>
</dbReference>
<evidence type="ECO:0000256" key="6">
    <source>
        <dbReference type="PROSITE-ProRule" id="PRU00169"/>
    </source>
</evidence>
<dbReference type="Pfam" id="PF25601">
    <property type="entry name" value="AAA_lid_14"/>
    <property type="match status" value="1"/>
</dbReference>
<dbReference type="PROSITE" id="PS50045">
    <property type="entry name" value="SIGMA54_INTERACT_4"/>
    <property type="match status" value="1"/>
</dbReference>
<keyword evidence="3" id="KW-0805">Transcription regulation</keyword>
<dbReference type="Gene3D" id="1.10.8.60">
    <property type="match status" value="1"/>
</dbReference>
<feature type="domain" description="Response regulatory" evidence="8">
    <location>
        <begin position="3"/>
        <end position="115"/>
    </location>
</feature>
<dbReference type="PANTHER" id="PTHR32071">
    <property type="entry name" value="TRANSCRIPTIONAL REGULATORY PROTEIN"/>
    <property type="match status" value="1"/>
</dbReference>
<dbReference type="CDD" id="cd00009">
    <property type="entry name" value="AAA"/>
    <property type="match status" value="1"/>
</dbReference>
<dbReference type="STRING" id="443254.Marpi_1330"/>
<dbReference type="PANTHER" id="PTHR32071:SF57">
    <property type="entry name" value="C4-DICARBOXYLATE TRANSPORT TRANSCRIPTIONAL REGULATORY PROTEIN DCTD"/>
    <property type="match status" value="1"/>
</dbReference>
<dbReference type="PROSITE" id="PS00688">
    <property type="entry name" value="SIGMA54_INTERACT_3"/>
    <property type="match status" value="1"/>
</dbReference>
<dbReference type="GO" id="GO:0006355">
    <property type="term" value="P:regulation of DNA-templated transcription"/>
    <property type="evidence" value="ECO:0007669"/>
    <property type="project" value="InterPro"/>
</dbReference>
<protein>
    <submittedName>
        <fullName evidence="9">Response regulator with CheY-like receiver, AAA-type ATPase, and DNA-binding domains</fullName>
    </submittedName>
</protein>
<reference evidence="10" key="2">
    <citation type="submission" date="2012-01" db="EMBL/GenBank/DDBJ databases">
        <title>Complete sequence of chromosome of Marinitoga piezophila KA3.</title>
        <authorList>
            <person name="Lucas S."/>
            <person name="Han J."/>
            <person name="Lapidus A."/>
            <person name="Cheng J.-F."/>
            <person name="Goodwin L."/>
            <person name="Pitluck S."/>
            <person name="Peters L."/>
            <person name="Mikhailova N."/>
            <person name="Teshima H."/>
            <person name="Detter J.C."/>
            <person name="Han C."/>
            <person name="Tapia R."/>
            <person name="Land M."/>
            <person name="Hauser L."/>
            <person name="Kyrpides N."/>
            <person name="Ivanova N."/>
            <person name="Pagani I."/>
            <person name="Jebbar M."/>
            <person name="Vannier P."/>
            <person name="Oger P."/>
            <person name="Cario A."/>
            <person name="Bartlett D."/>
            <person name="Noll K.M."/>
            <person name="Woyke T."/>
        </authorList>
    </citation>
    <scope>NUCLEOTIDE SEQUENCE [LARGE SCALE GENOMIC DNA]</scope>
    <source>
        <strain evidence="10">DSM 14283 / JCM 11233 / KA3</strain>
    </source>
</reference>
<dbReference type="OrthoDB" id="9803970at2"/>
<dbReference type="InterPro" id="IPR025944">
    <property type="entry name" value="Sigma_54_int_dom_CS"/>
</dbReference>
<evidence type="ECO:0000256" key="3">
    <source>
        <dbReference type="ARBA" id="ARBA00023015"/>
    </source>
</evidence>
<evidence type="ECO:0000259" key="8">
    <source>
        <dbReference type="PROSITE" id="PS50110"/>
    </source>
</evidence>
<dbReference type="GO" id="GO:0005524">
    <property type="term" value="F:ATP binding"/>
    <property type="evidence" value="ECO:0007669"/>
    <property type="project" value="UniProtKB-KW"/>
</dbReference>
<evidence type="ECO:0000256" key="1">
    <source>
        <dbReference type="ARBA" id="ARBA00022741"/>
    </source>
</evidence>
<accession>H2J3B7</accession>
<proteinExistence type="predicted"/>
<keyword evidence="2" id="KW-0067">ATP-binding</keyword>
<dbReference type="PROSITE" id="PS00676">
    <property type="entry name" value="SIGMA54_INTERACT_2"/>
    <property type="match status" value="1"/>
</dbReference>
<dbReference type="Proteomes" id="UP000007161">
    <property type="component" value="Chromosome"/>
</dbReference>
<gene>
    <name evidence="9" type="ordered locus">Marpi_1330</name>
</gene>
<dbReference type="SMART" id="SM00448">
    <property type="entry name" value="REC"/>
    <property type="match status" value="1"/>
</dbReference>
<evidence type="ECO:0000256" key="5">
    <source>
        <dbReference type="ARBA" id="ARBA00023163"/>
    </source>
</evidence>
<dbReference type="InterPro" id="IPR025943">
    <property type="entry name" value="Sigma_54_int_dom_ATP-bd_2"/>
</dbReference>
<dbReference type="PROSITE" id="PS00675">
    <property type="entry name" value="SIGMA54_INTERACT_1"/>
    <property type="match status" value="1"/>
</dbReference>